<dbReference type="EMBL" id="FLQY01000397">
    <property type="protein sequence ID" value="SBT11164.1"/>
    <property type="molecule type" value="Genomic_DNA"/>
</dbReference>
<organism evidence="1 2">
    <name type="scientific">Candidatus Propionivibrio aalborgensis</name>
    <dbReference type="NCBI Taxonomy" id="1860101"/>
    <lineage>
        <taxon>Bacteria</taxon>
        <taxon>Pseudomonadati</taxon>
        <taxon>Pseudomonadota</taxon>
        <taxon>Betaproteobacteria</taxon>
        <taxon>Rhodocyclales</taxon>
        <taxon>Rhodocyclaceae</taxon>
        <taxon>Propionivibrio</taxon>
    </lineage>
</organism>
<dbReference type="Proteomes" id="UP000199600">
    <property type="component" value="Unassembled WGS sequence"/>
</dbReference>
<dbReference type="SUPFAM" id="SSF52266">
    <property type="entry name" value="SGNH hydrolase"/>
    <property type="match status" value="1"/>
</dbReference>
<dbReference type="AlphaFoldDB" id="A0A1A8Y1Z9"/>
<gene>
    <name evidence="1" type="ORF">PROAA_910025</name>
</gene>
<evidence type="ECO:0000313" key="2">
    <source>
        <dbReference type="Proteomes" id="UP000199600"/>
    </source>
</evidence>
<evidence type="ECO:0000313" key="1">
    <source>
        <dbReference type="EMBL" id="SBT11164.1"/>
    </source>
</evidence>
<dbReference type="RefSeq" id="WP_186412705.1">
    <property type="nucleotide sequence ID" value="NZ_FLQY01000397.1"/>
</dbReference>
<sequence>MNFDYPAKVISFNGYGPDNYIGTGTSGPDDPAFAKRILCEGDSWFSIGAIPSSNLLFPLRFEHGTLLVNLAQPGDTIKNMSSICSNPTLHQLIAEKNFSTKWDAIFISGGGNDLIDLADQIICTPSDGAGKHMLDYINAIELANMKLRVQHGFFKIAEMRDGTDNAVTPIVTHVYDYPTPRNAKAKFLGLKIAGPWLYPALKGNDVPEEFWISLTDYIFESLASALIELSYKIENFYVVSATRETLIRARLGTTGEDGDWLNEIHATASGYKKLADVISAEFVHILK</sequence>
<evidence type="ECO:0008006" key="3">
    <source>
        <dbReference type="Google" id="ProtNLM"/>
    </source>
</evidence>
<name>A0A1A8Y1Z9_9RHOO</name>
<dbReference type="GO" id="GO:0016788">
    <property type="term" value="F:hydrolase activity, acting on ester bonds"/>
    <property type="evidence" value="ECO:0007669"/>
    <property type="project" value="UniProtKB-ARBA"/>
</dbReference>
<dbReference type="InterPro" id="IPR036514">
    <property type="entry name" value="SGNH_hydro_sf"/>
</dbReference>
<keyword evidence="2" id="KW-1185">Reference proteome</keyword>
<dbReference type="Gene3D" id="3.40.50.1110">
    <property type="entry name" value="SGNH hydrolase"/>
    <property type="match status" value="1"/>
</dbReference>
<protein>
    <recommendedName>
        <fullName evidence="3">SGNH hydrolase-type esterase domain-containing protein</fullName>
    </recommendedName>
</protein>
<proteinExistence type="predicted"/>
<reference evidence="1 2" key="1">
    <citation type="submission" date="2016-06" db="EMBL/GenBank/DDBJ databases">
        <authorList>
            <person name="Kjaerup R.B."/>
            <person name="Dalgaard T.S."/>
            <person name="Juul-Madsen H.R."/>
        </authorList>
    </citation>
    <scope>NUCLEOTIDE SEQUENCE [LARGE SCALE GENOMIC DNA]</scope>
    <source>
        <strain evidence="1">2</strain>
    </source>
</reference>
<accession>A0A1A8Y1Z9</accession>